<dbReference type="InterPro" id="IPR013096">
    <property type="entry name" value="Cupin_2"/>
</dbReference>
<name>A0A9X3AF23_9PSEU</name>
<evidence type="ECO:0000259" key="2">
    <source>
        <dbReference type="Pfam" id="PF07883"/>
    </source>
</evidence>
<dbReference type="RefSeq" id="WP_259623205.1">
    <property type="nucleotide sequence ID" value="NZ_JANYMP010000005.1"/>
</dbReference>
<dbReference type="PANTHER" id="PTHR35848">
    <property type="entry name" value="OXALATE-BINDING PROTEIN"/>
    <property type="match status" value="1"/>
</dbReference>
<comment type="caution">
    <text evidence="3">The sequence shown here is derived from an EMBL/GenBank/DDBJ whole genome shotgun (WGS) entry which is preliminary data.</text>
</comment>
<sequence length="107" mass="11486">MNPLLSSTSDPAAPEGIGWHEVDVTGAPFTVARLTVEPGCATPIDSHAVHEVWVVARGSGELRYDGVEGIRLGEGDAVRFEPPRTHQLVNDGPETMVVHSVYWQGQA</sequence>
<dbReference type="Pfam" id="PF07883">
    <property type="entry name" value="Cupin_2"/>
    <property type="match status" value="1"/>
</dbReference>
<reference evidence="3" key="1">
    <citation type="submission" date="2022-08" db="EMBL/GenBank/DDBJ databases">
        <authorList>
            <person name="Tistechok S."/>
            <person name="Samborskyy M."/>
            <person name="Roman I."/>
        </authorList>
    </citation>
    <scope>NUCLEOTIDE SEQUENCE</scope>
    <source>
        <strain evidence="3">DSM 103496</strain>
    </source>
</reference>
<dbReference type="EMBL" id="JANYMP010000005">
    <property type="protein sequence ID" value="MCS7477691.1"/>
    <property type="molecule type" value="Genomic_DNA"/>
</dbReference>
<gene>
    <name evidence="3" type="ORF">NZH93_12575</name>
</gene>
<dbReference type="Gene3D" id="2.60.120.10">
    <property type="entry name" value="Jelly Rolls"/>
    <property type="match status" value="1"/>
</dbReference>
<evidence type="ECO:0000313" key="3">
    <source>
        <dbReference type="EMBL" id="MCS7477691.1"/>
    </source>
</evidence>
<evidence type="ECO:0000313" key="4">
    <source>
        <dbReference type="Proteomes" id="UP001141259"/>
    </source>
</evidence>
<protein>
    <submittedName>
        <fullName evidence="3">Cupin domain-containing protein</fullName>
    </submittedName>
</protein>
<dbReference type="InterPro" id="IPR051610">
    <property type="entry name" value="GPI/OXD"/>
</dbReference>
<accession>A0A9X3AF23</accession>
<proteinExistence type="predicted"/>
<organism evidence="3 4">
    <name type="scientific">Umezawaea endophytica</name>
    <dbReference type="NCBI Taxonomy" id="1654476"/>
    <lineage>
        <taxon>Bacteria</taxon>
        <taxon>Bacillati</taxon>
        <taxon>Actinomycetota</taxon>
        <taxon>Actinomycetes</taxon>
        <taxon>Pseudonocardiales</taxon>
        <taxon>Pseudonocardiaceae</taxon>
        <taxon>Umezawaea</taxon>
    </lineage>
</organism>
<dbReference type="SUPFAM" id="SSF51182">
    <property type="entry name" value="RmlC-like cupins"/>
    <property type="match status" value="1"/>
</dbReference>
<feature type="domain" description="Cupin type-2" evidence="2">
    <location>
        <begin position="34"/>
        <end position="102"/>
    </location>
</feature>
<dbReference type="InterPro" id="IPR011051">
    <property type="entry name" value="RmlC_Cupin_sf"/>
</dbReference>
<keyword evidence="1" id="KW-0479">Metal-binding</keyword>
<dbReference type="InterPro" id="IPR014710">
    <property type="entry name" value="RmlC-like_jellyroll"/>
</dbReference>
<dbReference type="GO" id="GO:0046872">
    <property type="term" value="F:metal ion binding"/>
    <property type="evidence" value="ECO:0007669"/>
    <property type="project" value="UniProtKB-KW"/>
</dbReference>
<dbReference type="Proteomes" id="UP001141259">
    <property type="component" value="Unassembled WGS sequence"/>
</dbReference>
<dbReference type="AlphaFoldDB" id="A0A9X3AF23"/>
<keyword evidence="4" id="KW-1185">Reference proteome</keyword>
<evidence type="ECO:0000256" key="1">
    <source>
        <dbReference type="ARBA" id="ARBA00022723"/>
    </source>
</evidence>
<dbReference type="PANTHER" id="PTHR35848:SF6">
    <property type="entry name" value="CUPIN TYPE-2 DOMAIN-CONTAINING PROTEIN"/>
    <property type="match status" value="1"/>
</dbReference>